<protein>
    <submittedName>
        <fullName evidence="2">Uncharacterized protein</fullName>
    </submittedName>
</protein>
<comment type="caution">
    <text evidence="2">The sequence shown here is derived from an EMBL/GenBank/DDBJ whole genome shotgun (WGS) entry which is preliminary data.</text>
</comment>
<evidence type="ECO:0000313" key="2">
    <source>
        <dbReference type="EMBL" id="KKQ85553.1"/>
    </source>
</evidence>
<feature type="transmembrane region" description="Helical" evidence="1">
    <location>
        <begin position="9"/>
        <end position="30"/>
    </location>
</feature>
<proteinExistence type="predicted"/>
<keyword evidence="1" id="KW-0812">Transmembrane</keyword>
<accession>A0A0G0L0S9</accession>
<keyword evidence="1" id="KW-1133">Transmembrane helix</keyword>
<evidence type="ECO:0000256" key="1">
    <source>
        <dbReference type="SAM" id="Phobius"/>
    </source>
</evidence>
<keyword evidence="1" id="KW-0472">Membrane</keyword>
<reference evidence="2 3" key="1">
    <citation type="journal article" date="2015" name="Nature">
        <title>rRNA introns, odd ribosomes, and small enigmatic genomes across a large radiation of phyla.</title>
        <authorList>
            <person name="Brown C.T."/>
            <person name="Hug L.A."/>
            <person name="Thomas B.C."/>
            <person name="Sharon I."/>
            <person name="Castelle C.J."/>
            <person name="Singh A."/>
            <person name="Wilkins M.J."/>
            <person name="Williams K.H."/>
            <person name="Banfield J.F."/>
        </authorList>
    </citation>
    <scope>NUCLEOTIDE SEQUENCE [LARGE SCALE GENOMIC DNA]</scope>
</reference>
<evidence type="ECO:0000313" key="3">
    <source>
        <dbReference type="Proteomes" id="UP000034081"/>
    </source>
</evidence>
<sequence length="137" mass="15587">MKKIVVPGLIAGAVMLIVGMILNWLWGVLFPSISSEYQNTAIFRPFTDPLMSYIFIHPFVVGLILAWVWDKTKGLFRQRDVFWRCCQFATAYWIVTIPGMLISYSSFQVSLMLIITWSLTILGQVIAAGFIFAKKNS</sequence>
<feature type="transmembrane region" description="Helical" evidence="1">
    <location>
        <begin position="110"/>
        <end position="133"/>
    </location>
</feature>
<dbReference type="EMBL" id="LBVL01000005">
    <property type="protein sequence ID" value="KKQ85553.1"/>
    <property type="molecule type" value="Genomic_DNA"/>
</dbReference>
<gene>
    <name evidence="2" type="ORF">UT08_C0005G0004</name>
</gene>
<dbReference type="Proteomes" id="UP000034081">
    <property type="component" value="Unassembled WGS sequence"/>
</dbReference>
<feature type="transmembrane region" description="Helical" evidence="1">
    <location>
        <begin position="50"/>
        <end position="69"/>
    </location>
</feature>
<feature type="transmembrane region" description="Helical" evidence="1">
    <location>
        <begin position="81"/>
        <end position="104"/>
    </location>
</feature>
<name>A0A0G0L0S9_9BACT</name>
<organism evidence="2 3">
    <name type="scientific">Candidatus Woesebacteria bacterium GW2011_GWB1_38_8</name>
    <dbReference type="NCBI Taxonomy" id="1618570"/>
    <lineage>
        <taxon>Bacteria</taxon>
        <taxon>Candidatus Woeseibacteriota</taxon>
    </lineage>
</organism>
<dbReference type="AlphaFoldDB" id="A0A0G0L0S9"/>
<dbReference type="STRING" id="1618570.UT08_C0005G0004"/>